<gene>
    <name evidence="1" type="ORF">PsorP6_001314</name>
</gene>
<dbReference type="EMBL" id="CM047580">
    <property type="protein sequence ID" value="KAI9922830.1"/>
    <property type="molecule type" value="Genomic_DNA"/>
</dbReference>
<proteinExistence type="predicted"/>
<keyword evidence="2" id="KW-1185">Reference proteome</keyword>
<evidence type="ECO:0000313" key="1">
    <source>
        <dbReference type="EMBL" id="KAI9922830.1"/>
    </source>
</evidence>
<dbReference type="Proteomes" id="UP001163321">
    <property type="component" value="Chromosome 1"/>
</dbReference>
<comment type="caution">
    <text evidence="1">The sequence shown here is derived from an EMBL/GenBank/DDBJ whole genome shotgun (WGS) entry which is preliminary data.</text>
</comment>
<accession>A0ACC0WVW3</accession>
<organism evidence="1 2">
    <name type="scientific">Peronosclerospora sorghi</name>
    <dbReference type="NCBI Taxonomy" id="230839"/>
    <lineage>
        <taxon>Eukaryota</taxon>
        <taxon>Sar</taxon>
        <taxon>Stramenopiles</taxon>
        <taxon>Oomycota</taxon>
        <taxon>Peronosporomycetes</taxon>
        <taxon>Peronosporales</taxon>
        <taxon>Peronosporaceae</taxon>
        <taxon>Peronosclerospora</taxon>
    </lineage>
</organism>
<evidence type="ECO:0000313" key="2">
    <source>
        <dbReference type="Proteomes" id="UP001163321"/>
    </source>
</evidence>
<protein>
    <submittedName>
        <fullName evidence="1">Uncharacterized protein</fullName>
    </submittedName>
</protein>
<sequence length="118" mass="13534">MQWFVTAGPSIDLDTLRRAHFHTQLVGLGFRQVMERLVDFTHDTRCPRAHLLATRAVLRVENRWEIALFQIAVLLYSWHLLHAAGSTACFFEPKMAASLIMKPIMIRADETDDAKAEK</sequence>
<name>A0ACC0WVW3_9STRA</name>
<reference evidence="1 2" key="1">
    <citation type="journal article" date="2022" name="bioRxiv">
        <title>The genome of the oomycete Peronosclerospora sorghi, a cosmopolitan pathogen of maize and sorghum, is inflated with dispersed pseudogenes.</title>
        <authorList>
            <person name="Fletcher K."/>
            <person name="Martin F."/>
            <person name="Isakeit T."/>
            <person name="Cavanaugh K."/>
            <person name="Magill C."/>
            <person name="Michelmore R."/>
        </authorList>
    </citation>
    <scope>NUCLEOTIDE SEQUENCE [LARGE SCALE GENOMIC DNA]</scope>
    <source>
        <strain evidence="1">P6</strain>
    </source>
</reference>